<organism evidence="1 2">
    <name type="scientific">Ceratopteris richardii</name>
    <name type="common">Triangle waterfern</name>
    <dbReference type="NCBI Taxonomy" id="49495"/>
    <lineage>
        <taxon>Eukaryota</taxon>
        <taxon>Viridiplantae</taxon>
        <taxon>Streptophyta</taxon>
        <taxon>Embryophyta</taxon>
        <taxon>Tracheophyta</taxon>
        <taxon>Polypodiopsida</taxon>
        <taxon>Polypodiidae</taxon>
        <taxon>Polypodiales</taxon>
        <taxon>Pteridineae</taxon>
        <taxon>Pteridaceae</taxon>
        <taxon>Parkerioideae</taxon>
        <taxon>Ceratopteris</taxon>
    </lineage>
</organism>
<dbReference type="Proteomes" id="UP000825935">
    <property type="component" value="Chromosome 24"/>
</dbReference>
<name>A0A8T2RT83_CERRI</name>
<protein>
    <submittedName>
        <fullName evidence="1">Uncharacterized protein</fullName>
    </submittedName>
</protein>
<sequence length="170" mass="19418">MLSFLAAICISSRQNNPQPHNGKLFASLKVDAFLSPRYYSHHLLVPPFSVAKDTQESPFMNSFLVERKHGTAYIDAYINVVAYFGGMHGQNFMRPLPTCKEMSCFGDMNSAYESRVFNSLFKWQLASLSFQILFQILHHKFFATNEPFCFSASSLGEQRSSKKFKSTELF</sequence>
<dbReference type="EMBL" id="CM035429">
    <property type="protein sequence ID" value="KAH7299410.1"/>
    <property type="molecule type" value="Genomic_DNA"/>
</dbReference>
<reference evidence="1" key="1">
    <citation type="submission" date="2021-08" db="EMBL/GenBank/DDBJ databases">
        <title>WGS assembly of Ceratopteris richardii.</title>
        <authorList>
            <person name="Marchant D.B."/>
            <person name="Chen G."/>
            <person name="Jenkins J."/>
            <person name="Shu S."/>
            <person name="Leebens-Mack J."/>
            <person name="Grimwood J."/>
            <person name="Schmutz J."/>
            <person name="Soltis P."/>
            <person name="Soltis D."/>
            <person name="Chen Z.-H."/>
        </authorList>
    </citation>
    <scope>NUCLEOTIDE SEQUENCE</scope>
    <source>
        <strain evidence="1">Whitten #5841</strain>
        <tissue evidence="1">Leaf</tissue>
    </source>
</reference>
<dbReference type="AlphaFoldDB" id="A0A8T2RT83"/>
<evidence type="ECO:0000313" key="1">
    <source>
        <dbReference type="EMBL" id="KAH7299410.1"/>
    </source>
</evidence>
<proteinExistence type="predicted"/>
<accession>A0A8T2RT83</accession>
<keyword evidence="2" id="KW-1185">Reference proteome</keyword>
<dbReference type="EMBL" id="CM035429">
    <property type="protein sequence ID" value="KAH7299411.1"/>
    <property type="molecule type" value="Genomic_DNA"/>
</dbReference>
<gene>
    <name evidence="1" type="ORF">KP509_24G010000</name>
</gene>
<evidence type="ECO:0000313" key="2">
    <source>
        <dbReference type="Proteomes" id="UP000825935"/>
    </source>
</evidence>
<comment type="caution">
    <text evidence="1">The sequence shown here is derived from an EMBL/GenBank/DDBJ whole genome shotgun (WGS) entry which is preliminary data.</text>
</comment>